<gene>
    <name evidence="3" type="ORF">F5984_08715</name>
</gene>
<evidence type="ECO:0000256" key="1">
    <source>
        <dbReference type="ARBA" id="ARBA00008007"/>
    </source>
</evidence>
<name>A0A7J5U3F6_9BACT</name>
<sequence length="208" mass="23546">MLDQHEMLLCVPCRMGLPETSYHLEMESHLLTKFAGKVRVAHATSFYQFSKGSVVQKLIHQIKYKDRTEAAVTVGQWYGHRLQTECPWVDEIDLFVGVPLHKKRLRKRGYNQADCIAEGLSKATSKPMRTDVMVRTAFRESQTRKNRLQRWLNVKTVFRVSKPEAIIGKHVAIVDDVLTTGATIEACAIELHRAGCKAVSVITIASAR</sequence>
<dbReference type="PANTHER" id="PTHR47505:SF1">
    <property type="entry name" value="DNA UTILIZATION PROTEIN YHGH"/>
    <property type="match status" value="1"/>
</dbReference>
<dbReference type="SUPFAM" id="SSF53271">
    <property type="entry name" value="PRTase-like"/>
    <property type="match status" value="1"/>
</dbReference>
<comment type="similarity">
    <text evidence="1">Belongs to the ComF/GntX family.</text>
</comment>
<dbReference type="Pfam" id="PF00156">
    <property type="entry name" value="Pribosyltran"/>
    <property type="match status" value="1"/>
</dbReference>
<feature type="domain" description="Phosphoribosyltransferase" evidence="2">
    <location>
        <begin position="114"/>
        <end position="205"/>
    </location>
</feature>
<proteinExistence type="inferred from homology"/>
<comment type="caution">
    <text evidence="3">The sequence shown here is derived from an EMBL/GenBank/DDBJ whole genome shotgun (WGS) entry which is preliminary data.</text>
</comment>
<dbReference type="InterPro" id="IPR051910">
    <property type="entry name" value="ComF/GntX_DNA_util-trans"/>
</dbReference>
<dbReference type="Gene3D" id="3.40.50.2020">
    <property type="match status" value="1"/>
</dbReference>
<dbReference type="EMBL" id="WELI01000002">
    <property type="protein sequence ID" value="KAB7732333.1"/>
    <property type="molecule type" value="Genomic_DNA"/>
</dbReference>
<dbReference type="InterPro" id="IPR029057">
    <property type="entry name" value="PRTase-like"/>
</dbReference>
<dbReference type="Proteomes" id="UP000488299">
    <property type="component" value="Unassembled WGS sequence"/>
</dbReference>
<accession>A0A7J5U3F6</accession>
<keyword evidence="4" id="KW-1185">Reference proteome</keyword>
<dbReference type="PANTHER" id="PTHR47505">
    <property type="entry name" value="DNA UTILIZATION PROTEIN YHGH"/>
    <property type="match status" value="1"/>
</dbReference>
<dbReference type="CDD" id="cd06223">
    <property type="entry name" value="PRTases_typeI"/>
    <property type="match status" value="1"/>
</dbReference>
<evidence type="ECO:0000259" key="2">
    <source>
        <dbReference type="Pfam" id="PF00156"/>
    </source>
</evidence>
<reference evidence="3 4" key="1">
    <citation type="submission" date="2019-10" db="EMBL/GenBank/DDBJ databases">
        <title>Rudanella paleaurantiibacter sp. nov., isolated from sludge.</title>
        <authorList>
            <person name="Xu S.Q."/>
        </authorList>
    </citation>
    <scope>NUCLEOTIDE SEQUENCE [LARGE SCALE GENOMIC DNA]</scope>
    <source>
        <strain evidence="3 4">HX-22-17</strain>
    </source>
</reference>
<dbReference type="InterPro" id="IPR000836">
    <property type="entry name" value="PRTase_dom"/>
</dbReference>
<protein>
    <submittedName>
        <fullName evidence="3">ComF family protein</fullName>
    </submittedName>
</protein>
<evidence type="ECO:0000313" key="3">
    <source>
        <dbReference type="EMBL" id="KAB7732333.1"/>
    </source>
</evidence>
<evidence type="ECO:0000313" key="4">
    <source>
        <dbReference type="Proteomes" id="UP000488299"/>
    </source>
</evidence>
<dbReference type="AlphaFoldDB" id="A0A7J5U3F6"/>
<organism evidence="3 4">
    <name type="scientific">Rudanella paleaurantiibacter</name>
    <dbReference type="NCBI Taxonomy" id="2614655"/>
    <lineage>
        <taxon>Bacteria</taxon>
        <taxon>Pseudomonadati</taxon>
        <taxon>Bacteroidota</taxon>
        <taxon>Cytophagia</taxon>
        <taxon>Cytophagales</taxon>
        <taxon>Cytophagaceae</taxon>
        <taxon>Rudanella</taxon>
    </lineage>
</organism>